<sequence>MFRNFTWGETDTHILWEDANLHLRIEVEYQTYAFRLSKDFQEAEEKGFVMDRLLVCDRKNYADYAEFCFKTFGKRVNNWLTFNEPIVIVALGYDNGIFAPGRCTGCTAGGNSTTEPYIVAHNRILYHAAAVKVYRDKYQVSQKGRIGILLDFVCYESLTNSIADEDAIVHLMLVRDVSHGLYPEAISMGEDASGMPTVLQSIRECREISDWVTRKFAADALIVLAPYSDHLITNGTSQIFETCCFDKVKPMEVT</sequence>
<dbReference type="PANTHER" id="PTHR10353:SF28">
    <property type="entry name" value="BETA-GLUCOSIDASE 44"/>
    <property type="match status" value="1"/>
</dbReference>
<dbReference type="PANTHER" id="PTHR10353">
    <property type="entry name" value="GLYCOSYL HYDROLASE"/>
    <property type="match status" value="1"/>
</dbReference>
<evidence type="ECO:0000256" key="2">
    <source>
        <dbReference type="RuleBase" id="RU003690"/>
    </source>
</evidence>
<name>A0A2I0VXE5_9ASPA</name>
<reference evidence="3 4" key="2">
    <citation type="journal article" date="2017" name="Nature">
        <title>The Apostasia genome and the evolution of orchids.</title>
        <authorList>
            <person name="Zhang G.Q."/>
            <person name="Liu K.W."/>
            <person name="Li Z."/>
            <person name="Lohaus R."/>
            <person name="Hsiao Y.Y."/>
            <person name="Niu S.C."/>
            <person name="Wang J.Y."/>
            <person name="Lin Y.C."/>
            <person name="Xu Q."/>
            <person name="Chen L.J."/>
            <person name="Yoshida K."/>
            <person name="Fujiwara S."/>
            <person name="Wang Z.W."/>
            <person name="Zhang Y.Q."/>
            <person name="Mitsuda N."/>
            <person name="Wang M."/>
            <person name="Liu G.H."/>
            <person name="Pecoraro L."/>
            <person name="Huang H.X."/>
            <person name="Xiao X.J."/>
            <person name="Lin M."/>
            <person name="Wu X.Y."/>
            <person name="Wu W.L."/>
            <person name="Chen Y.Y."/>
            <person name="Chang S.B."/>
            <person name="Sakamoto S."/>
            <person name="Ohme-Takagi M."/>
            <person name="Yagi M."/>
            <person name="Zeng S.J."/>
            <person name="Shen C.Y."/>
            <person name="Yeh C.M."/>
            <person name="Luo Y.B."/>
            <person name="Tsai W.C."/>
            <person name="Van de Peer Y."/>
            <person name="Liu Z.J."/>
        </authorList>
    </citation>
    <scope>NUCLEOTIDE SEQUENCE [LARGE SCALE GENOMIC DNA]</scope>
    <source>
        <tissue evidence="3">The whole plant</tissue>
    </source>
</reference>
<dbReference type="InterPro" id="IPR017853">
    <property type="entry name" value="GH"/>
</dbReference>
<protein>
    <submittedName>
        <fullName evidence="3">Beta-glucosidase 1</fullName>
    </submittedName>
</protein>
<accession>A0A2I0VXE5</accession>
<organism evidence="3 4">
    <name type="scientific">Dendrobium catenatum</name>
    <dbReference type="NCBI Taxonomy" id="906689"/>
    <lineage>
        <taxon>Eukaryota</taxon>
        <taxon>Viridiplantae</taxon>
        <taxon>Streptophyta</taxon>
        <taxon>Embryophyta</taxon>
        <taxon>Tracheophyta</taxon>
        <taxon>Spermatophyta</taxon>
        <taxon>Magnoliopsida</taxon>
        <taxon>Liliopsida</taxon>
        <taxon>Asparagales</taxon>
        <taxon>Orchidaceae</taxon>
        <taxon>Epidendroideae</taxon>
        <taxon>Malaxideae</taxon>
        <taxon>Dendrobiinae</taxon>
        <taxon>Dendrobium</taxon>
    </lineage>
</organism>
<dbReference type="GO" id="GO:0008422">
    <property type="term" value="F:beta-glucosidase activity"/>
    <property type="evidence" value="ECO:0007669"/>
    <property type="project" value="UniProtKB-ARBA"/>
</dbReference>
<evidence type="ECO:0000256" key="1">
    <source>
        <dbReference type="ARBA" id="ARBA00010838"/>
    </source>
</evidence>
<keyword evidence="4" id="KW-1185">Reference proteome</keyword>
<dbReference type="InterPro" id="IPR001360">
    <property type="entry name" value="Glyco_hydro_1"/>
</dbReference>
<dbReference type="AlphaFoldDB" id="A0A2I0VXE5"/>
<reference evidence="3 4" key="1">
    <citation type="journal article" date="2016" name="Sci. Rep.">
        <title>The Dendrobium catenatum Lindl. genome sequence provides insights into polysaccharide synthase, floral development and adaptive evolution.</title>
        <authorList>
            <person name="Zhang G.Q."/>
            <person name="Xu Q."/>
            <person name="Bian C."/>
            <person name="Tsai W.C."/>
            <person name="Yeh C.M."/>
            <person name="Liu K.W."/>
            <person name="Yoshida K."/>
            <person name="Zhang L.S."/>
            <person name="Chang S.B."/>
            <person name="Chen F."/>
            <person name="Shi Y."/>
            <person name="Su Y.Y."/>
            <person name="Zhang Y.Q."/>
            <person name="Chen L.J."/>
            <person name="Yin Y."/>
            <person name="Lin M."/>
            <person name="Huang H."/>
            <person name="Deng H."/>
            <person name="Wang Z.W."/>
            <person name="Zhu S.L."/>
            <person name="Zhao X."/>
            <person name="Deng C."/>
            <person name="Niu S.C."/>
            <person name="Huang J."/>
            <person name="Wang M."/>
            <person name="Liu G.H."/>
            <person name="Yang H.J."/>
            <person name="Xiao X.J."/>
            <person name="Hsiao Y.Y."/>
            <person name="Wu W.L."/>
            <person name="Chen Y.Y."/>
            <person name="Mitsuda N."/>
            <person name="Ohme-Takagi M."/>
            <person name="Luo Y.B."/>
            <person name="Van de Peer Y."/>
            <person name="Liu Z.J."/>
        </authorList>
    </citation>
    <scope>NUCLEOTIDE SEQUENCE [LARGE SCALE GENOMIC DNA]</scope>
    <source>
        <tissue evidence="3">The whole plant</tissue>
    </source>
</reference>
<dbReference type="SUPFAM" id="SSF51445">
    <property type="entry name" value="(Trans)glycosidases"/>
    <property type="match status" value="1"/>
</dbReference>
<gene>
    <name evidence="3" type="primary">BGLU1</name>
    <name evidence="3" type="ORF">MA16_Dca027393</name>
</gene>
<dbReference type="EMBL" id="KZ503136">
    <property type="protein sequence ID" value="PKU68080.1"/>
    <property type="molecule type" value="Genomic_DNA"/>
</dbReference>
<comment type="similarity">
    <text evidence="1 2">Belongs to the glycosyl hydrolase 1 family.</text>
</comment>
<evidence type="ECO:0000313" key="4">
    <source>
        <dbReference type="Proteomes" id="UP000233837"/>
    </source>
</evidence>
<proteinExistence type="inferred from homology"/>
<evidence type="ECO:0000313" key="3">
    <source>
        <dbReference type="EMBL" id="PKU68080.1"/>
    </source>
</evidence>
<dbReference type="Gene3D" id="3.20.20.80">
    <property type="entry name" value="Glycosidases"/>
    <property type="match status" value="1"/>
</dbReference>
<dbReference type="Proteomes" id="UP000233837">
    <property type="component" value="Unassembled WGS sequence"/>
</dbReference>
<dbReference type="STRING" id="906689.A0A2I0VXE5"/>
<dbReference type="GO" id="GO:0005975">
    <property type="term" value="P:carbohydrate metabolic process"/>
    <property type="evidence" value="ECO:0007669"/>
    <property type="project" value="InterPro"/>
</dbReference>
<dbReference type="Pfam" id="PF00232">
    <property type="entry name" value="Glyco_hydro_1"/>
    <property type="match status" value="1"/>
</dbReference>